<dbReference type="EMBL" id="BKCJ010004045">
    <property type="protein sequence ID" value="GEU58690.1"/>
    <property type="molecule type" value="Genomic_DNA"/>
</dbReference>
<sequence>MQPVAPPSLYYIPDLEEPQTPPVTQDEDEQEPIFIQPHDPDYVSEPMYPEYIPLEDEHVLPAEEHLLPPVDSLTSESPGYVVHSDLEEDPEEYEDDESEDGLVDYLMDEGDDGDDDDGDSFEDYADDEDEEDDEEEEEEHLASADSAVVVPAIEPISPPEGAEPDSTSLPLEAEVERLLAMPTPPPSPLTSLSPPNARERLARCKALSAHSSPPPVPSPLLPLSGDDIPETELPPCKKSCLFALGSNYEIGESFTTRPTEGRGIDYGFVSTLDAEARRRGIGEVEYEEAYAAREAWDHSIGLSQAVYSKLQTHHEQVYAHEFQVQTHQMATLIQTHHQAHMAEILRVMGDMTREMGDLHAELLALREQPRRARQPESDARIPDHRDVPRDADSHI</sequence>
<feature type="compositionally biased region" description="Basic and acidic residues" evidence="1">
    <location>
        <begin position="367"/>
        <end position="395"/>
    </location>
</feature>
<feature type="region of interest" description="Disordered" evidence="1">
    <location>
        <begin position="59"/>
        <end position="168"/>
    </location>
</feature>
<feature type="region of interest" description="Disordered" evidence="1">
    <location>
        <begin position="1"/>
        <end position="31"/>
    </location>
</feature>
<proteinExistence type="predicted"/>
<gene>
    <name evidence="2" type="ORF">Tci_030668</name>
</gene>
<evidence type="ECO:0000256" key="1">
    <source>
        <dbReference type="SAM" id="MobiDB-lite"/>
    </source>
</evidence>
<accession>A0A6L2LC01</accession>
<protein>
    <submittedName>
        <fullName evidence="2">Uncharacterized protein</fullName>
    </submittedName>
</protein>
<organism evidence="2">
    <name type="scientific">Tanacetum cinerariifolium</name>
    <name type="common">Dalmatian daisy</name>
    <name type="synonym">Chrysanthemum cinerariifolium</name>
    <dbReference type="NCBI Taxonomy" id="118510"/>
    <lineage>
        <taxon>Eukaryota</taxon>
        <taxon>Viridiplantae</taxon>
        <taxon>Streptophyta</taxon>
        <taxon>Embryophyta</taxon>
        <taxon>Tracheophyta</taxon>
        <taxon>Spermatophyta</taxon>
        <taxon>Magnoliopsida</taxon>
        <taxon>eudicotyledons</taxon>
        <taxon>Gunneridae</taxon>
        <taxon>Pentapetalae</taxon>
        <taxon>asterids</taxon>
        <taxon>campanulids</taxon>
        <taxon>Asterales</taxon>
        <taxon>Asteraceae</taxon>
        <taxon>Asteroideae</taxon>
        <taxon>Anthemideae</taxon>
        <taxon>Anthemidinae</taxon>
        <taxon>Tanacetum</taxon>
    </lineage>
</organism>
<feature type="compositionally biased region" description="Acidic residues" evidence="1">
    <location>
        <begin position="86"/>
        <end position="139"/>
    </location>
</feature>
<name>A0A6L2LC01_TANCI</name>
<reference evidence="2" key="1">
    <citation type="journal article" date="2019" name="Sci. Rep.">
        <title>Draft genome of Tanacetum cinerariifolium, the natural source of mosquito coil.</title>
        <authorList>
            <person name="Yamashiro T."/>
            <person name="Shiraishi A."/>
            <person name="Satake H."/>
            <person name="Nakayama K."/>
        </authorList>
    </citation>
    <scope>NUCLEOTIDE SEQUENCE</scope>
</reference>
<feature type="region of interest" description="Disordered" evidence="1">
    <location>
        <begin position="366"/>
        <end position="395"/>
    </location>
</feature>
<comment type="caution">
    <text evidence="2">The sequence shown here is derived from an EMBL/GenBank/DDBJ whole genome shotgun (WGS) entry which is preliminary data.</text>
</comment>
<dbReference type="AlphaFoldDB" id="A0A6L2LC01"/>
<evidence type="ECO:0000313" key="2">
    <source>
        <dbReference type="EMBL" id="GEU58690.1"/>
    </source>
</evidence>